<dbReference type="AlphaFoldDB" id="A0A2T9XYF7"/>
<dbReference type="FunFam" id="3.10.450.50:FF:000005">
    <property type="entry name" value="Nuclear transport factor 2"/>
    <property type="match status" value="1"/>
</dbReference>
<dbReference type="GO" id="GO:0005737">
    <property type="term" value="C:cytoplasm"/>
    <property type="evidence" value="ECO:0007669"/>
    <property type="project" value="UniProtKB-SubCell"/>
</dbReference>
<gene>
    <name evidence="6" type="ORF">BB559_001570</name>
    <name evidence="5" type="ORF">BB559_007207</name>
</gene>
<keyword evidence="3" id="KW-0813">Transport</keyword>
<dbReference type="PROSITE" id="PS50177">
    <property type="entry name" value="NTF2_DOMAIN"/>
    <property type="match status" value="1"/>
</dbReference>
<evidence type="ECO:0000313" key="6">
    <source>
        <dbReference type="EMBL" id="PVU98441.1"/>
    </source>
</evidence>
<keyword evidence="1 3" id="KW-0963">Cytoplasm</keyword>
<evidence type="ECO:0000256" key="3">
    <source>
        <dbReference type="RuleBase" id="RU369002"/>
    </source>
</evidence>
<comment type="function">
    <text evidence="3">Has a role in nuclear-cytoplasmic transport of proteins and mRNAs.</text>
</comment>
<dbReference type="GO" id="GO:0051028">
    <property type="term" value="P:mRNA transport"/>
    <property type="evidence" value="ECO:0007669"/>
    <property type="project" value="UniProtKB-UniRule"/>
</dbReference>
<dbReference type="PANTHER" id="PTHR12612">
    <property type="entry name" value="NUCLEAR TRANSPORT FACTOR 2"/>
    <property type="match status" value="1"/>
</dbReference>
<feature type="domain" description="NTF2" evidence="4">
    <location>
        <begin position="8"/>
        <end position="122"/>
    </location>
</feature>
<dbReference type="InterPro" id="IPR018222">
    <property type="entry name" value="Nuclear_transport_factor_2_euk"/>
</dbReference>
<accession>A0A2T9XYF7</accession>
<dbReference type="InterPro" id="IPR045875">
    <property type="entry name" value="NTF2"/>
</dbReference>
<dbReference type="SUPFAM" id="SSF54427">
    <property type="entry name" value="NTF2-like"/>
    <property type="match status" value="1"/>
</dbReference>
<dbReference type="Pfam" id="PF02136">
    <property type="entry name" value="NTF2"/>
    <property type="match status" value="1"/>
</dbReference>
<dbReference type="Proteomes" id="UP000245699">
    <property type="component" value="Unassembled WGS sequence"/>
</dbReference>
<dbReference type="GO" id="GO:0005635">
    <property type="term" value="C:nuclear envelope"/>
    <property type="evidence" value="ECO:0007669"/>
    <property type="project" value="UniProtKB-ARBA"/>
</dbReference>
<organism evidence="5 7">
    <name type="scientific">Furculomyces boomerangus</name>
    <dbReference type="NCBI Taxonomy" id="61424"/>
    <lineage>
        <taxon>Eukaryota</taxon>
        <taxon>Fungi</taxon>
        <taxon>Fungi incertae sedis</taxon>
        <taxon>Zoopagomycota</taxon>
        <taxon>Kickxellomycotina</taxon>
        <taxon>Harpellomycetes</taxon>
        <taxon>Harpellales</taxon>
        <taxon>Harpellaceae</taxon>
        <taxon>Furculomyces</taxon>
    </lineage>
</organism>
<keyword evidence="3" id="KW-0539">Nucleus</keyword>
<protein>
    <recommendedName>
        <fullName evidence="2 3">Nuclear transport factor 2</fullName>
        <shortName evidence="3">NTF-2</shortName>
    </recommendedName>
</protein>
<sequence>MATSMEQVSKEFTAFYYNTFDANRADLRPLYRAGSMLTFEGQQFMGLDSIMEKLQGLSFQKVAHQISTCEFQPSNPQMSSIIILVTGFLLIDNEQHPHQFSQVFQLSMDNGSWFVQNDIFRFIFA</sequence>
<dbReference type="Gene3D" id="3.10.450.50">
    <property type="match status" value="1"/>
</dbReference>
<keyword evidence="3" id="KW-0653">Protein transport</keyword>
<comment type="caution">
    <text evidence="5">The sequence shown here is derived from an EMBL/GenBank/DDBJ whole genome shotgun (WGS) entry which is preliminary data.</text>
</comment>
<evidence type="ECO:0000259" key="4">
    <source>
        <dbReference type="PROSITE" id="PS50177"/>
    </source>
</evidence>
<dbReference type="OrthoDB" id="6507044at2759"/>
<dbReference type="CDD" id="cd00780">
    <property type="entry name" value="NTF2"/>
    <property type="match status" value="1"/>
</dbReference>
<evidence type="ECO:0000256" key="2">
    <source>
        <dbReference type="ARBA" id="ARBA00026247"/>
    </source>
</evidence>
<dbReference type="InterPro" id="IPR002075">
    <property type="entry name" value="NTF2_dom"/>
</dbReference>
<evidence type="ECO:0000256" key="1">
    <source>
        <dbReference type="ARBA" id="ARBA00022490"/>
    </source>
</evidence>
<dbReference type="EMBL" id="MBFT01000080">
    <property type="protein sequence ID" value="PVU98441.1"/>
    <property type="molecule type" value="Genomic_DNA"/>
</dbReference>
<name>A0A2T9XYF7_9FUNG</name>
<evidence type="ECO:0000313" key="7">
    <source>
        <dbReference type="Proteomes" id="UP000245699"/>
    </source>
</evidence>
<dbReference type="STRING" id="61424.A0A2T9XYF7"/>
<dbReference type="EMBL" id="MBFT01001142">
    <property type="protein sequence ID" value="PVU85129.1"/>
    <property type="molecule type" value="Genomic_DNA"/>
</dbReference>
<dbReference type="InterPro" id="IPR032710">
    <property type="entry name" value="NTF2-like_dom_sf"/>
</dbReference>
<dbReference type="GO" id="GO:0006606">
    <property type="term" value="P:protein import into nucleus"/>
    <property type="evidence" value="ECO:0007669"/>
    <property type="project" value="UniProtKB-ARBA"/>
</dbReference>
<proteinExistence type="predicted"/>
<keyword evidence="7" id="KW-1185">Reference proteome</keyword>
<comment type="subcellular location">
    <subcellularLocation>
        <location evidence="3">Cytoplasm</location>
    </subcellularLocation>
    <subcellularLocation>
        <location evidence="3">Nucleus</location>
    </subcellularLocation>
</comment>
<evidence type="ECO:0000313" key="5">
    <source>
        <dbReference type="EMBL" id="PVU85129.1"/>
    </source>
</evidence>
<reference evidence="5 7" key="1">
    <citation type="journal article" date="2018" name="MBio">
        <title>Comparative Genomics Reveals the Core Gene Toolbox for the Fungus-Insect Symbiosis.</title>
        <authorList>
            <person name="Wang Y."/>
            <person name="Stata M."/>
            <person name="Wang W."/>
            <person name="Stajich J.E."/>
            <person name="White M.M."/>
            <person name="Moncalvo J.M."/>
        </authorList>
    </citation>
    <scope>NUCLEOTIDE SEQUENCE [LARGE SCALE GENOMIC DNA]</scope>
    <source>
        <strain evidence="5 7">AUS-77-4</strain>
    </source>
</reference>